<dbReference type="AlphaFoldDB" id="A0AAV8P9E1"/>
<keyword evidence="2" id="KW-1185">Reference proteome</keyword>
<protein>
    <submittedName>
        <fullName evidence="1">Uncharacterized protein</fullName>
    </submittedName>
</protein>
<comment type="caution">
    <text evidence="1">The sequence shown here is derived from an EMBL/GenBank/DDBJ whole genome shotgun (WGS) entry which is preliminary data.</text>
</comment>
<evidence type="ECO:0000313" key="2">
    <source>
        <dbReference type="Proteomes" id="UP001222027"/>
    </source>
</evidence>
<name>A0AAV8P9E1_ENSVE</name>
<dbReference type="EMBL" id="JAQQAF010000006">
    <property type="protein sequence ID" value="KAJ8476256.1"/>
    <property type="molecule type" value="Genomic_DNA"/>
</dbReference>
<accession>A0AAV8P9E1</accession>
<organism evidence="1 2">
    <name type="scientific">Ensete ventricosum</name>
    <name type="common">Abyssinian banana</name>
    <name type="synonym">Musa ensete</name>
    <dbReference type="NCBI Taxonomy" id="4639"/>
    <lineage>
        <taxon>Eukaryota</taxon>
        <taxon>Viridiplantae</taxon>
        <taxon>Streptophyta</taxon>
        <taxon>Embryophyta</taxon>
        <taxon>Tracheophyta</taxon>
        <taxon>Spermatophyta</taxon>
        <taxon>Magnoliopsida</taxon>
        <taxon>Liliopsida</taxon>
        <taxon>Zingiberales</taxon>
        <taxon>Musaceae</taxon>
        <taxon>Ensete</taxon>
    </lineage>
</organism>
<evidence type="ECO:0000313" key="1">
    <source>
        <dbReference type="EMBL" id="KAJ8476256.1"/>
    </source>
</evidence>
<gene>
    <name evidence="1" type="ORF">OPV22_019983</name>
</gene>
<reference evidence="1 2" key="1">
    <citation type="submission" date="2022-12" db="EMBL/GenBank/DDBJ databases">
        <title>Chromosome-scale assembly of the Ensete ventricosum genome.</title>
        <authorList>
            <person name="Dussert Y."/>
            <person name="Stocks J."/>
            <person name="Wendawek A."/>
            <person name="Woldeyes F."/>
            <person name="Nichols R.A."/>
            <person name="Borrell J.S."/>
        </authorList>
    </citation>
    <scope>NUCLEOTIDE SEQUENCE [LARGE SCALE GENOMIC DNA]</scope>
    <source>
        <strain evidence="2">cv. Maze</strain>
        <tissue evidence="1">Seeds</tissue>
    </source>
</reference>
<dbReference type="Proteomes" id="UP001222027">
    <property type="component" value="Unassembled WGS sequence"/>
</dbReference>
<sequence>MIWAVGFKSLEFDLRRQRRRRKRSVSVPPLIEGGLDMEEETEQRRNRSYSKIATAYPSLAEASDVGLPTTA</sequence>
<proteinExistence type="predicted"/>